<gene>
    <name evidence="3" type="ORF">I6U48_01550</name>
</gene>
<feature type="transmembrane region" description="Helical" evidence="1">
    <location>
        <begin position="230"/>
        <end position="247"/>
    </location>
</feature>
<protein>
    <submittedName>
        <fullName evidence="3">PDZ domain-containing protein</fullName>
    </submittedName>
</protein>
<dbReference type="EMBL" id="JAEEGC010000007">
    <property type="protein sequence ID" value="MBV7271597.1"/>
    <property type="molecule type" value="Genomic_DNA"/>
</dbReference>
<sequence length="432" mass="48203">MNILMSTLRAIAYALTEPYLVVFLIILGFILYRKNKRITVMQRMIIGEKINTPFELTISQIVIGIFAGALASITMSYLGIVFDESSAVDLIFLMSIIFMFFNPRFICFSYSGAALAFTSLMLNLISKSFNIPNLDFLKIDVVSLMTMVAVLHFIEGILIIIDGKTGAIPVFTNKDEKIIGGFAFQRHWALPIALFFIIHNNSIVGTTWQIPTPEWWPLVKSSISSDILKYAVVSLIPFYGMVGYNSITFTKDKKSKTLISGSLVIVYSIALFALAQVSVLNLPLKFLVAIFAPAAHEGIIAFQRYIEVSGKPKFISGEEGIMVLAVAPNSPANEMGIKSGDLLVEVNNKKIENEEKIAEAIRECSNFIWFKVKKVTGKFEQVSYSKLNSNKRLGIVFVPRGVPKDSMVVKLDENRFGEILDKIKNKDKGEDE</sequence>
<dbReference type="InterPro" id="IPR041489">
    <property type="entry name" value="PDZ_6"/>
</dbReference>
<feature type="transmembrane region" description="Helical" evidence="1">
    <location>
        <begin position="53"/>
        <end position="79"/>
    </location>
</feature>
<evidence type="ECO:0000313" key="3">
    <source>
        <dbReference type="EMBL" id="MBV7271597.1"/>
    </source>
</evidence>
<feature type="transmembrane region" description="Helical" evidence="1">
    <location>
        <begin position="12"/>
        <end position="32"/>
    </location>
</feature>
<dbReference type="Proteomes" id="UP000694308">
    <property type="component" value="Unassembled WGS sequence"/>
</dbReference>
<reference evidence="3" key="1">
    <citation type="submission" date="2020-12" db="EMBL/GenBank/DDBJ databases">
        <title>Clostridium thailandense sp. nov., a novel acetogenic bacterium isolated from peat land soil in Thailand.</title>
        <authorList>
            <person name="Chaikitkaew S."/>
            <person name="Birkeland N.K."/>
        </authorList>
    </citation>
    <scope>NUCLEOTIDE SEQUENCE</scope>
    <source>
        <strain evidence="3">PL3</strain>
    </source>
</reference>
<dbReference type="PROSITE" id="PS50106">
    <property type="entry name" value="PDZ"/>
    <property type="match status" value="1"/>
</dbReference>
<organism evidence="3 4">
    <name type="scientific">Clostridium thailandense</name>
    <dbReference type="NCBI Taxonomy" id="2794346"/>
    <lineage>
        <taxon>Bacteria</taxon>
        <taxon>Bacillati</taxon>
        <taxon>Bacillota</taxon>
        <taxon>Clostridia</taxon>
        <taxon>Eubacteriales</taxon>
        <taxon>Clostridiaceae</taxon>
        <taxon>Clostridium</taxon>
    </lineage>
</organism>
<feature type="transmembrane region" description="Helical" evidence="1">
    <location>
        <begin position="141"/>
        <end position="161"/>
    </location>
</feature>
<keyword evidence="4" id="KW-1185">Reference proteome</keyword>
<feature type="transmembrane region" description="Helical" evidence="1">
    <location>
        <begin position="108"/>
        <end position="129"/>
    </location>
</feature>
<evidence type="ECO:0000256" key="1">
    <source>
        <dbReference type="SAM" id="Phobius"/>
    </source>
</evidence>
<dbReference type="SMART" id="SM00228">
    <property type="entry name" value="PDZ"/>
    <property type="match status" value="1"/>
</dbReference>
<feature type="transmembrane region" description="Helical" evidence="1">
    <location>
        <begin position="188"/>
        <end position="210"/>
    </location>
</feature>
<feature type="transmembrane region" description="Helical" evidence="1">
    <location>
        <begin position="259"/>
        <end position="280"/>
    </location>
</feature>
<evidence type="ECO:0000259" key="2">
    <source>
        <dbReference type="PROSITE" id="PS50106"/>
    </source>
</evidence>
<evidence type="ECO:0000313" key="4">
    <source>
        <dbReference type="Proteomes" id="UP000694308"/>
    </source>
</evidence>
<keyword evidence="1" id="KW-0472">Membrane</keyword>
<dbReference type="Pfam" id="PF17820">
    <property type="entry name" value="PDZ_6"/>
    <property type="match status" value="1"/>
</dbReference>
<keyword evidence="1" id="KW-1133">Transmembrane helix</keyword>
<dbReference type="RefSeq" id="WP_218318634.1">
    <property type="nucleotide sequence ID" value="NZ_JAEEGC010000007.1"/>
</dbReference>
<feature type="transmembrane region" description="Helical" evidence="1">
    <location>
        <begin position="85"/>
        <end position="101"/>
    </location>
</feature>
<feature type="domain" description="PDZ" evidence="2">
    <location>
        <begin position="315"/>
        <end position="376"/>
    </location>
</feature>
<dbReference type="InterPro" id="IPR001478">
    <property type="entry name" value="PDZ"/>
</dbReference>
<comment type="caution">
    <text evidence="3">The sequence shown here is derived from an EMBL/GenBank/DDBJ whole genome shotgun (WGS) entry which is preliminary data.</text>
</comment>
<name>A0A949WTL0_9CLOT</name>
<keyword evidence="1" id="KW-0812">Transmembrane</keyword>
<accession>A0A949WTL0</accession>
<dbReference type="AlphaFoldDB" id="A0A949WTL0"/>
<proteinExistence type="predicted"/>